<dbReference type="InterPro" id="IPR001173">
    <property type="entry name" value="Glyco_trans_2-like"/>
</dbReference>
<dbReference type="Proteomes" id="UP000005143">
    <property type="component" value="Unassembled WGS sequence"/>
</dbReference>
<feature type="domain" description="Glycosyltransferase 2-like" evidence="1">
    <location>
        <begin position="5"/>
        <end position="167"/>
    </location>
</feature>
<keyword evidence="2" id="KW-0808">Transferase</keyword>
<dbReference type="GO" id="GO:0016740">
    <property type="term" value="F:transferase activity"/>
    <property type="evidence" value="ECO:0007669"/>
    <property type="project" value="UniProtKB-KW"/>
</dbReference>
<sequence length="305" mass="32865">MRAGVVLPVRGFSPYLIQTLDAVLAQTRPAAAVVVVDDGSTRPVALHPDHVGRVQLLRLDRSRGPGAARNAGVAALPEDVDFVAFCDHDDVWDPGHLAAHARAIQRHPEASILTGDTTIVGPDDRPTGERWNALHPGAHRSFLVLPLVYERHPLCTSATVVRRAALEAVGGFDEELPQAEDLDLWLRLLEAGSDLVAVLGATVRYRRHPGGLTHDLITLAESLLRVHRAHAEQVQAPVVRRATAADLRGMATGLARVGAHERARAVLAEADALLPPRPVERLRRALLAVPLLRTRIGRGDPYGAG</sequence>
<reference evidence="2 3" key="1">
    <citation type="journal article" date="2013" name="Biodegradation">
        <title>Quantitative proteomic analysis of ibuprofen-degrading Patulibacter sp. strain I11.</title>
        <authorList>
            <person name="Almeida B."/>
            <person name="Kjeldal H."/>
            <person name="Lolas I."/>
            <person name="Knudsen A.D."/>
            <person name="Carvalho G."/>
            <person name="Nielsen K.L."/>
            <person name="Barreto Crespo M.T."/>
            <person name="Stensballe A."/>
            <person name="Nielsen J.L."/>
        </authorList>
    </citation>
    <scope>NUCLEOTIDE SEQUENCE [LARGE SCALE GENOMIC DNA]</scope>
    <source>
        <strain evidence="2 3">I11</strain>
    </source>
</reference>
<name>H0E5Y7_9ACTN</name>
<dbReference type="InterPro" id="IPR050834">
    <property type="entry name" value="Glycosyltransf_2"/>
</dbReference>
<evidence type="ECO:0000313" key="3">
    <source>
        <dbReference type="Proteomes" id="UP000005143"/>
    </source>
</evidence>
<keyword evidence="3" id="KW-1185">Reference proteome</keyword>
<proteinExistence type="predicted"/>
<dbReference type="InterPro" id="IPR029044">
    <property type="entry name" value="Nucleotide-diphossugar_trans"/>
</dbReference>
<dbReference type="SUPFAM" id="SSF53448">
    <property type="entry name" value="Nucleotide-diphospho-sugar transferases"/>
    <property type="match status" value="1"/>
</dbReference>
<dbReference type="EMBL" id="AGUD01000196">
    <property type="protein sequence ID" value="EHN10907.1"/>
    <property type="molecule type" value="Genomic_DNA"/>
</dbReference>
<dbReference type="Gene3D" id="3.90.550.10">
    <property type="entry name" value="Spore Coat Polysaccharide Biosynthesis Protein SpsA, Chain A"/>
    <property type="match status" value="1"/>
</dbReference>
<organism evidence="2 3">
    <name type="scientific">Patulibacter medicamentivorans</name>
    <dbReference type="NCBI Taxonomy" id="1097667"/>
    <lineage>
        <taxon>Bacteria</taxon>
        <taxon>Bacillati</taxon>
        <taxon>Actinomycetota</taxon>
        <taxon>Thermoleophilia</taxon>
        <taxon>Solirubrobacterales</taxon>
        <taxon>Patulibacteraceae</taxon>
        <taxon>Patulibacter</taxon>
    </lineage>
</organism>
<evidence type="ECO:0000259" key="1">
    <source>
        <dbReference type="Pfam" id="PF00535"/>
    </source>
</evidence>
<gene>
    <name evidence="2" type="ORF">PAI11_22170</name>
</gene>
<dbReference type="RefSeq" id="WP_007574877.1">
    <property type="nucleotide sequence ID" value="NZ_AGUD01000196.1"/>
</dbReference>
<dbReference type="AlphaFoldDB" id="H0E5Y7"/>
<dbReference type="PANTHER" id="PTHR43685">
    <property type="entry name" value="GLYCOSYLTRANSFERASE"/>
    <property type="match status" value="1"/>
</dbReference>
<evidence type="ECO:0000313" key="2">
    <source>
        <dbReference type="EMBL" id="EHN10907.1"/>
    </source>
</evidence>
<protein>
    <submittedName>
        <fullName evidence="2">Putative glycosyltransferase</fullName>
    </submittedName>
</protein>
<accession>H0E5Y7</accession>
<comment type="caution">
    <text evidence="2">The sequence shown here is derived from an EMBL/GenBank/DDBJ whole genome shotgun (WGS) entry which is preliminary data.</text>
</comment>
<dbReference type="CDD" id="cd00761">
    <property type="entry name" value="Glyco_tranf_GTA_type"/>
    <property type="match status" value="1"/>
</dbReference>
<dbReference type="Pfam" id="PF00535">
    <property type="entry name" value="Glycos_transf_2"/>
    <property type="match status" value="1"/>
</dbReference>
<dbReference type="PANTHER" id="PTHR43685:SF2">
    <property type="entry name" value="GLYCOSYLTRANSFERASE 2-LIKE DOMAIN-CONTAINING PROTEIN"/>
    <property type="match status" value="1"/>
</dbReference>